<organism evidence="2 3">
    <name type="scientific">Actinocorallia libanotica</name>
    <dbReference type="NCBI Taxonomy" id="46162"/>
    <lineage>
        <taxon>Bacteria</taxon>
        <taxon>Bacillati</taxon>
        <taxon>Actinomycetota</taxon>
        <taxon>Actinomycetes</taxon>
        <taxon>Streptosporangiales</taxon>
        <taxon>Thermomonosporaceae</taxon>
        <taxon>Actinocorallia</taxon>
    </lineage>
</organism>
<feature type="domain" description="DUF1722" evidence="1">
    <location>
        <begin position="199"/>
        <end position="315"/>
    </location>
</feature>
<dbReference type="InterPro" id="IPR007553">
    <property type="entry name" value="2-thiour_desulf"/>
</dbReference>
<dbReference type="PANTHER" id="PTHR30087">
    <property type="entry name" value="INNER MEMBRANE PROTEIN"/>
    <property type="match status" value="1"/>
</dbReference>
<reference evidence="3" key="1">
    <citation type="journal article" date="2019" name="Int. J. Syst. Evol. Microbiol.">
        <title>The Global Catalogue of Microorganisms (GCM) 10K type strain sequencing project: providing services to taxonomists for standard genome sequencing and annotation.</title>
        <authorList>
            <consortium name="The Broad Institute Genomics Platform"/>
            <consortium name="The Broad Institute Genome Sequencing Center for Infectious Disease"/>
            <person name="Wu L."/>
            <person name="Ma J."/>
        </authorList>
    </citation>
    <scope>NUCLEOTIDE SEQUENCE [LARGE SCALE GENOMIC DNA]</scope>
    <source>
        <strain evidence="3">JCM 10696</strain>
    </source>
</reference>
<dbReference type="EMBL" id="BAAAHH010000010">
    <property type="protein sequence ID" value="GAA0950656.1"/>
    <property type="molecule type" value="Genomic_DNA"/>
</dbReference>
<dbReference type="Pfam" id="PF08349">
    <property type="entry name" value="DUF1722"/>
    <property type="match status" value="1"/>
</dbReference>
<dbReference type="RefSeq" id="WP_344240943.1">
    <property type="nucleotide sequence ID" value="NZ_BAAAHH010000010.1"/>
</dbReference>
<dbReference type="PANTHER" id="PTHR30087:SF0">
    <property type="entry name" value="INNER MEMBRANE PROTEIN"/>
    <property type="match status" value="1"/>
</dbReference>
<name>A0ABP4BJT8_9ACTN</name>
<dbReference type="InterPro" id="IPR013560">
    <property type="entry name" value="DUF1722"/>
</dbReference>
<evidence type="ECO:0000259" key="1">
    <source>
        <dbReference type="Pfam" id="PF08349"/>
    </source>
</evidence>
<accession>A0ABP4BJT8</accession>
<keyword evidence="3" id="KW-1185">Reference proteome</keyword>
<proteinExistence type="predicted"/>
<evidence type="ECO:0000313" key="2">
    <source>
        <dbReference type="EMBL" id="GAA0950656.1"/>
    </source>
</evidence>
<gene>
    <name evidence="2" type="ORF">GCM10009550_29400</name>
</gene>
<dbReference type="Pfam" id="PF04463">
    <property type="entry name" value="2-thiour_desulf"/>
    <property type="match status" value="1"/>
</dbReference>
<comment type="caution">
    <text evidence="2">The sequence shown here is derived from an EMBL/GenBank/DDBJ whole genome shotgun (WGS) entry which is preliminary data.</text>
</comment>
<dbReference type="Proteomes" id="UP001500665">
    <property type="component" value="Unassembled WGS sequence"/>
</dbReference>
<protein>
    <submittedName>
        <fullName evidence="2">DUF523 and DUF1722 domain-containing protein</fullName>
    </submittedName>
</protein>
<sequence length="324" mass="36115">MTTAPQVRPRLGASACLLGEPVRYNGGHSRCRFLTDGSLADMVDWVTVCPEMELGLGTPRRPVRLLTDGRLVDRDGEADHTAALAETARRVLPSFEDLDGFVLKSRSPSCGLFGVHRYSAGLPGERTDGQPVDRRGRGAFAEALVAAHPRLPVEEDGRLNDPLLREHFVERVFAHARLRELLSRPWRPRDLVDFHSRHKLQILAHDPQRYRELGRIVARAGTAERGALAADYRRVFTEALAVRPTRGRQVNALQHVLGPFGHRLSRERRNGLADAIEDFQAGRAPMSVPVALLLHDARAENVTYLAEQTLLEPFPAALPLRHHL</sequence>
<evidence type="ECO:0000313" key="3">
    <source>
        <dbReference type="Proteomes" id="UP001500665"/>
    </source>
</evidence>